<keyword evidence="4" id="KW-1185">Reference proteome</keyword>
<protein>
    <recommendedName>
        <fullName evidence="2">THO complex subunit 2 N-terminal domain-containing protein</fullName>
    </recommendedName>
</protein>
<evidence type="ECO:0000313" key="3">
    <source>
        <dbReference type="EMBL" id="WMV24662.1"/>
    </source>
</evidence>
<feature type="non-terminal residue" evidence="3">
    <location>
        <position position="1"/>
    </location>
</feature>
<dbReference type="GO" id="GO:0006406">
    <property type="term" value="P:mRNA export from nucleus"/>
    <property type="evidence" value="ECO:0007669"/>
    <property type="project" value="InterPro"/>
</dbReference>
<evidence type="ECO:0000256" key="1">
    <source>
        <dbReference type="SAM" id="MobiDB-lite"/>
    </source>
</evidence>
<name>A0AAF0QL02_SOLVR</name>
<feature type="domain" description="THO complex subunit 2 N-terminal" evidence="2">
    <location>
        <begin position="132"/>
        <end position="227"/>
    </location>
</feature>
<feature type="compositionally biased region" description="Acidic residues" evidence="1">
    <location>
        <begin position="38"/>
        <end position="50"/>
    </location>
</feature>
<evidence type="ECO:0000259" key="2">
    <source>
        <dbReference type="Pfam" id="PF16134"/>
    </source>
</evidence>
<reference evidence="3" key="1">
    <citation type="submission" date="2023-08" db="EMBL/GenBank/DDBJ databases">
        <title>A de novo genome assembly of Solanum verrucosum Schlechtendal, a Mexican diploid species geographically isolated from the other diploid A-genome species in potato relatives.</title>
        <authorList>
            <person name="Hosaka K."/>
        </authorList>
    </citation>
    <scope>NUCLEOTIDE SEQUENCE</scope>
    <source>
        <tissue evidence="3">Young leaves</tissue>
    </source>
</reference>
<gene>
    <name evidence="3" type="ORF">MTR67_018047</name>
</gene>
<evidence type="ECO:0000313" key="4">
    <source>
        <dbReference type="Proteomes" id="UP001234989"/>
    </source>
</evidence>
<accession>A0AAF0QL02</accession>
<dbReference type="PANTHER" id="PTHR21597:SF0">
    <property type="entry name" value="THO COMPLEX SUBUNIT 2"/>
    <property type="match status" value="1"/>
</dbReference>
<proteinExistence type="predicted"/>
<dbReference type="GO" id="GO:0003729">
    <property type="term" value="F:mRNA binding"/>
    <property type="evidence" value="ECO:0007669"/>
    <property type="project" value="TreeGrafter"/>
</dbReference>
<dbReference type="Pfam" id="PF16134">
    <property type="entry name" value="THOC2_N"/>
    <property type="match status" value="1"/>
</dbReference>
<feature type="region of interest" description="Disordered" evidence="1">
    <location>
        <begin position="33"/>
        <end position="60"/>
    </location>
</feature>
<sequence length="388" mass="44296">GLQQQQFSEECWKQRICCMKRTRTQTRVKEEQLLSSVNEEEREESFEDSENSGAIVEEPVVSETTNRPMGLQQHQFTEDEPVVSQTAIVVWAYSNSNSRRSVGNSESVVWSLSFVKFQRVLSIMLQLLQLAYIKLLIGHFDLDPNRVFDIVRSLSIMISFLSVLNVSLVNSIFLDLIPIFPKSHASQILGFKFQYFQRLEVNDPVPSELYQLTALLVKRDFIYVDSINGFCHLLTISQAVTWTIGFNSTYCYWRPGFCFNYAHLLPKDAAAFDHYNAFLAKRLDEANKIGRIIVAATGKDLMDEEKQGDVTVDLYATFDMETDAVAERSSELENSQPLGLLMGFLEVDDWGKVFVASSPWRTKLTVLEKELLANRYCLRKDQALGGTL</sequence>
<dbReference type="InterPro" id="IPR040007">
    <property type="entry name" value="Tho2"/>
</dbReference>
<dbReference type="GO" id="GO:0000445">
    <property type="term" value="C:THO complex part of transcription export complex"/>
    <property type="evidence" value="ECO:0007669"/>
    <property type="project" value="TreeGrafter"/>
</dbReference>
<organism evidence="3 4">
    <name type="scientific">Solanum verrucosum</name>
    <dbReference type="NCBI Taxonomy" id="315347"/>
    <lineage>
        <taxon>Eukaryota</taxon>
        <taxon>Viridiplantae</taxon>
        <taxon>Streptophyta</taxon>
        <taxon>Embryophyta</taxon>
        <taxon>Tracheophyta</taxon>
        <taxon>Spermatophyta</taxon>
        <taxon>Magnoliopsida</taxon>
        <taxon>eudicotyledons</taxon>
        <taxon>Gunneridae</taxon>
        <taxon>Pentapetalae</taxon>
        <taxon>asterids</taxon>
        <taxon>lamiids</taxon>
        <taxon>Solanales</taxon>
        <taxon>Solanaceae</taxon>
        <taxon>Solanoideae</taxon>
        <taxon>Solaneae</taxon>
        <taxon>Solanum</taxon>
    </lineage>
</organism>
<dbReference type="EMBL" id="CP133615">
    <property type="protein sequence ID" value="WMV24662.1"/>
    <property type="molecule type" value="Genomic_DNA"/>
</dbReference>
<dbReference type="InterPro" id="IPR032302">
    <property type="entry name" value="THOC2_N"/>
</dbReference>
<dbReference type="AlphaFoldDB" id="A0AAF0QL02"/>
<dbReference type="Proteomes" id="UP001234989">
    <property type="component" value="Chromosome 4"/>
</dbReference>
<dbReference type="GO" id="GO:0006397">
    <property type="term" value="P:mRNA processing"/>
    <property type="evidence" value="ECO:0007669"/>
    <property type="project" value="InterPro"/>
</dbReference>
<dbReference type="PANTHER" id="PTHR21597">
    <property type="entry name" value="THO2 PROTEIN"/>
    <property type="match status" value="1"/>
</dbReference>